<proteinExistence type="predicted"/>
<keyword evidence="2" id="KW-1185">Reference proteome</keyword>
<name>A0ABR4BIH5_9LECA</name>
<organism evidence="1 2">
    <name type="scientific">Lepraria finkii</name>
    <dbReference type="NCBI Taxonomy" id="1340010"/>
    <lineage>
        <taxon>Eukaryota</taxon>
        <taxon>Fungi</taxon>
        <taxon>Dikarya</taxon>
        <taxon>Ascomycota</taxon>
        <taxon>Pezizomycotina</taxon>
        <taxon>Lecanoromycetes</taxon>
        <taxon>OSLEUM clade</taxon>
        <taxon>Lecanoromycetidae</taxon>
        <taxon>Lecanorales</taxon>
        <taxon>Lecanorineae</taxon>
        <taxon>Stereocaulaceae</taxon>
        <taxon>Lepraria</taxon>
    </lineage>
</organism>
<protein>
    <submittedName>
        <fullName evidence="1">Uncharacterized protein</fullName>
    </submittedName>
</protein>
<sequence>MHGAAACWEVEHIPTGSEIRVSMSIAIKRRASGYAPRILELVSDIEISDTVFGEVFPSTFTRLLPQFSPTFVSCIVEFKNLPDSAEIEFVSFWGKLDTPSTNRAAEFEGEVSLVMETEFEEAVVVDAIGGGDGFSCEVAL</sequence>
<gene>
    <name evidence="1" type="ORF">ABVK25_002506</name>
</gene>
<reference evidence="1 2" key="1">
    <citation type="submission" date="2024-09" db="EMBL/GenBank/DDBJ databases">
        <title>Rethinking Asexuality: The Enigmatic Case of Functional Sexual Genes in Lepraria (Stereocaulaceae).</title>
        <authorList>
            <person name="Doellman M."/>
            <person name="Sun Y."/>
            <person name="Barcenas-Pena A."/>
            <person name="Lumbsch H.T."/>
            <person name="Grewe F."/>
        </authorList>
    </citation>
    <scope>NUCLEOTIDE SEQUENCE [LARGE SCALE GENOMIC DNA]</scope>
    <source>
        <strain evidence="1 2">Grewe 0041</strain>
    </source>
</reference>
<evidence type="ECO:0000313" key="1">
    <source>
        <dbReference type="EMBL" id="KAL2057453.1"/>
    </source>
</evidence>
<comment type="caution">
    <text evidence="1">The sequence shown here is derived from an EMBL/GenBank/DDBJ whole genome shotgun (WGS) entry which is preliminary data.</text>
</comment>
<dbReference type="Proteomes" id="UP001590951">
    <property type="component" value="Unassembled WGS sequence"/>
</dbReference>
<accession>A0ABR4BIH5</accession>
<evidence type="ECO:0000313" key="2">
    <source>
        <dbReference type="Proteomes" id="UP001590951"/>
    </source>
</evidence>
<dbReference type="EMBL" id="JBHFEH010000005">
    <property type="protein sequence ID" value="KAL2057453.1"/>
    <property type="molecule type" value="Genomic_DNA"/>
</dbReference>